<feature type="compositionally biased region" description="Basic residues" evidence="1">
    <location>
        <begin position="54"/>
        <end position="67"/>
    </location>
</feature>
<reference evidence="2 3" key="1">
    <citation type="journal article" date="2019" name="Int. J. Syst. Evol. Microbiol.">
        <title>The Global Catalogue of Microorganisms (GCM) 10K type strain sequencing project: providing services to taxonomists for standard genome sequencing and annotation.</title>
        <authorList>
            <consortium name="The Broad Institute Genomics Platform"/>
            <consortium name="The Broad Institute Genome Sequencing Center for Infectious Disease"/>
            <person name="Wu L."/>
            <person name="Ma J."/>
        </authorList>
    </citation>
    <scope>NUCLEOTIDE SEQUENCE [LARGE SCALE GENOMIC DNA]</scope>
    <source>
        <strain evidence="2 3">JCM 10649</strain>
    </source>
</reference>
<feature type="region of interest" description="Disordered" evidence="1">
    <location>
        <begin position="1"/>
        <end position="110"/>
    </location>
</feature>
<evidence type="ECO:0000313" key="3">
    <source>
        <dbReference type="Proteomes" id="UP001499895"/>
    </source>
</evidence>
<gene>
    <name evidence="2" type="ORF">GCM10009544_60590</name>
</gene>
<evidence type="ECO:0000313" key="2">
    <source>
        <dbReference type="EMBL" id="GAA0491771.1"/>
    </source>
</evidence>
<accession>A0ABN1B7A2</accession>
<keyword evidence="3" id="KW-1185">Reference proteome</keyword>
<name>A0ABN1B7A2_9ACTN</name>
<feature type="compositionally biased region" description="Low complexity" evidence="1">
    <location>
        <begin position="37"/>
        <end position="53"/>
    </location>
</feature>
<protein>
    <submittedName>
        <fullName evidence="2">Uncharacterized protein</fullName>
    </submittedName>
</protein>
<sequence>MTEELLHVADGSSGTSSGGPGPAPSENPAYAHGQHTSAAPGAPSAPRSPLARVSRAHRPSTARKFTPRRTLIVRFPRRTGFPRKSGGRPFACQPSASRPGAPAAKAEAGDRMVRYRPQMISVPVPVRTVLFAPPRTPML</sequence>
<dbReference type="EMBL" id="BAAAHB010000123">
    <property type="protein sequence ID" value="GAA0491771.1"/>
    <property type="molecule type" value="Genomic_DNA"/>
</dbReference>
<organism evidence="2 3">
    <name type="scientific">Streptomyces stramineus</name>
    <dbReference type="NCBI Taxonomy" id="173861"/>
    <lineage>
        <taxon>Bacteria</taxon>
        <taxon>Bacillati</taxon>
        <taxon>Actinomycetota</taxon>
        <taxon>Actinomycetes</taxon>
        <taxon>Kitasatosporales</taxon>
        <taxon>Streptomycetaceae</taxon>
        <taxon>Streptomyces</taxon>
    </lineage>
</organism>
<evidence type="ECO:0000256" key="1">
    <source>
        <dbReference type="SAM" id="MobiDB-lite"/>
    </source>
</evidence>
<dbReference type="Proteomes" id="UP001499895">
    <property type="component" value="Unassembled WGS sequence"/>
</dbReference>
<comment type="caution">
    <text evidence="2">The sequence shown here is derived from an EMBL/GenBank/DDBJ whole genome shotgun (WGS) entry which is preliminary data.</text>
</comment>
<proteinExistence type="predicted"/>